<organism evidence="2 3">
    <name type="scientific">Mesobacillus campisalis</name>
    <dbReference type="NCBI Taxonomy" id="1408103"/>
    <lineage>
        <taxon>Bacteria</taxon>
        <taxon>Bacillati</taxon>
        <taxon>Bacillota</taxon>
        <taxon>Bacilli</taxon>
        <taxon>Bacillales</taxon>
        <taxon>Bacillaceae</taxon>
        <taxon>Mesobacillus</taxon>
    </lineage>
</organism>
<dbReference type="AlphaFoldDB" id="A0A0M2SWP6"/>
<gene>
    <name evidence="2" type="ORF">WQ57_08345</name>
</gene>
<dbReference type="InterPro" id="IPR015424">
    <property type="entry name" value="PyrdxlP-dep_Trfase"/>
</dbReference>
<sequence length="413" mass="45346">MALYQIDQIRNQFPALDRTYNGRSAVYFDGPGGSQVVQGSIDAIVRYMSHGGANLHGQFPSSRETEEYIQQSREIVADLLGARAEEVAFGQNSTSLAFAIARSLSRDWKEGDEIVLSELDHRCNVDPWLSAAMEKGVKVRWLRVNPETLTLDLTNLDAVINEKTVLVAVTLASNAIGTIPAVDKIVQRAKLSGALVVMDAVHAVPHFAVDREKLGADILLCSAYKFFGPHVGIAVSRKELFATLRPYKLQPAPDYIPDKLETGTQNFSAISAVKPAIEFIESLGSGETRRKRILSGYQAIEKHENKLAHVIREGLGNIPGIIVYQAAAEVPKTPTIAFQAEGILPSDFCKRMAEEQGIFVADGHFYATTLAQRLDVIDSGGWIRAGMAPYNTVEEAEKFVNAVKIIMMHPLNR</sequence>
<name>A0A0M2SWP6_9BACI</name>
<dbReference type="Proteomes" id="UP000034166">
    <property type="component" value="Unassembled WGS sequence"/>
</dbReference>
<dbReference type="RefSeq" id="WP_046523285.1">
    <property type="nucleotide sequence ID" value="NZ_LAYY01000007.1"/>
</dbReference>
<dbReference type="InterPro" id="IPR015421">
    <property type="entry name" value="PyrdxlP-dep_Trfase_major"/>
</dbReference>
<dbReference type="PANTHER" id="PTHR43586:SF21">
    <property type="entry name" value="PYRIDOXAL PHOSPHATE (PLP)-DEPENDENT ASPARTATE AMINOTRANSFERASE SUPERFAMILY"/>
    <property type="match status" value="1"/>
</dbReference>
<dbReference type="InterPro" id="IPR011340">
    <property type="entry name" value="Cys_dSase-rel"/>
</dbReference>
<comment type="caution">
    <text evidence="2">The sequence shown here is derived from an EMBL/GenBank/DDBJ whole genome shotgun (WGS) entry which is preliminary data.</text>
</comment>
<dbReference type="Gene3D" id="3.90.1150.10">
    <property type="entry name" value="Aspartate Aminotransferase, domain 1"/>
    <property type="match status" value="1"/>
</dbReference>
<protein>
    <submittedName>
        <fullName evidence="2">Cysteine desulfurase</fullName>
    </submittedName>
</protein>
<dbReference type="Gene3D" id="3.40.640.10">
    <property type="entry name" value="Type I PLP-dependent aspartate aminotransferase-like (Major domain)"/>
    <property type="match status" value="1"/>
</dbReference>
<dbReference type="Pfam" id="PF00266">
    <property type="entry name" value="Aminotran_5"/>
    <property type="match status" value="1"/>
</dbReference>
<evidence type="ECO:0000259" key="1">
    <source>
        <dbReference type="Pfam" id="PF00266"/>
    </source>
</evidence>
<dbReference type="InterPro" id="IPR000192">
    <property type="entry name" value="Aminotrans_V_dom"/>
</dbReference>
<dbReference type="NCBIfam" id="TIGR01976">
    <property type="entry name" value="am_tr_V_VC1184"/>
    <property type="match status" value="1"/>
</dbReference>
<accession>A0A0M2SWP6</accession>
<proteinExistence type="predicted"/>
<dbReference type="SUPFAM" id="SSF53383">
    <property type="entry name" value="PLP-dependent transferases"/>
    <property type="match status" value="1"/>
</dbReference>
<dbReference type="EMBL" id="LAYY01000007">
    <property type="protein sequence ID" value="KKK38593.1"/>
    <property type="molecule type" value="Genomic_DNA"/>
</dbReference>
<feature type="domain" description="Aminotransferase class V" evidence="1">
    <location>
        <begin position="26"/>
        <end position="399"/>
    </location>
</feature>
<dbReference type="InterPro" id="IPR015422">
    <property type="entry name" value="PyrdxlP-dep_Trfase_small"/>
</dbReference>
<dbReference type="PANTHER" id="PTHR43586">
    <property type="entry name" value="CYSTEINE DESULFURASE"/>
    <property type="match status" value="1"/>
</dbReference>
<evidence type="ECO:0000313" key="2">
    <source>
        <dbReference type="EMBL" id="KKK38593.1"/>
    </source>
</evidence>
<dbReference type="OrthoDB" id="9804366at2"/>
<keyword evidence="3" id="KW-1185">Reference proteome</keyword>
<evidence type="ECO:0000313" key="3">
    <source>
        <dbReference type="Proteomes" id="UP000034166"/>
    </source>
</evidence>
<dbReference type="PATRIC" id="fig|1408103.3.peg.1880"/>
<dbReference type="GO" id="GO:0003824">
    <property type="term" value="F:catalytic activity"/>
    <property type="evidence" value="ECO:0007669"/>
    <property type="project" value="UniProtKB-ARBA"/>
</dbReference>
<reference evidence="2 3" key="1">
    <citation type="submission" date="2015-04" db="EMBL/GenBank/DDBJ databases">
        <title>Taxonomic description and genome sequence of Bacillus campisalis sp. nov., a novel member of the genus Bacillus isolated from solar saltern.</title>
        <authorList>
            <person name="Mathan Kumar R."/>
            <person name="Kaur G."/>
            <person name="Kumar A."/>
            <person name="Singh N.K."/>
            <person name="Kaur N."/>
            <person name="Kumar N."/>
            <person name="Mayilraj S."/>
        </authorList>
    </citation>
    <scope>NUCLEOTIDE SEQUENCE [LARGE SCALE GENOMIC DNA]</scope>
    <source>
        <strain evidence="2 3">SA2-6</strain>
    </source>
</reference>